<dbReference type="HOGENOM" id="CLU_2027965_0_0_1"/>
<protein>
    <submittedName>
        <fullName evidence="1">Uncharacterized protein</fullName>
    </submittedName>
</protein>
<gene>
    <name evidence="1" type="ORF">GLOINDRAFT_85247</name>
</gene>
<accession>U9T942</accession>
<evidence type="ECO:0000313" key="1">
    <source>
        <dbReference type="EMBL" id="ESA04645.1"/>
    </source>
</evidence>
<dbReference type="EMBL" id="KI294136">
    <property type="protein sequence ID" value="ESA04645.1"/>
    <property type="molecule type" value="Genomic_DNA"/>
</dbReference>
<proteinExistence type="predicted"/>
<sequence length="122" mass="14274">MADELASSLLPIYIIPDALLGQYEQWLESKITEDRCNEKKNFLYQAPQQNPSSGDILQRLKDAIQICIFPTTFYVLYASKRKNQIDTWDFVKPYYQMLTEGRFLQASGELDLKDIIDLNIFR</sequence>
<name>U9T942_RHIID</name>
<dbReference type="AlphaFoldDB" id="U9T942"/>
<reference evidence="1" key="1">
    <citation type="submission" date="2013-07" db="EMBL/GenBank/DDBJ databases">
        <title>The genome of an arbuscular mycorrhizal fungus provides insights into the evolution of the oldest plant symbiosis.</title>
        <authorList>
            <consortium name="DOE Joint Genome Institute"/>
            <person name="Tisserant E."/>
            <person name="Malbreil M."/>
            <person name="Kuo A."/>
            <person name="Kohler A."/>
            <person name="Symeonidi A."/>
            <person name="Balestrini R."/>
            <person name="Charron P."/>
            <person name="Duensing N."/>
            <person name="Frei-dit-Frey N."/>
            <person name="Gianinazzi-Pearson V."/>
            <person name="Gilbert B."/>
            <person name="Handa Y."/>
            <person name="Hijri M."/>
            <person name="Kaul R."/>
            <person name="Kawaguchi M."/>
            <person name="Krajinski F."/>
            <person name="Lammers P."/>
            <person name="Lapierre D."/>
            <person name="Masclaux F.G."/>
            <person name="Murat C."/>
            <person name="Morin E."/>
            <person name="Ndikumana S."/>
            <person name="Pagni M."/>
            <person name="Petitpierre D."/>
            <person name="Requena N."/>
            <person name="Rosikiewicz P."/>
            <person name="Riley R."/>
            <person name="Saito K."/>
            <person name="San Clemente H."/>
            <person name="Shapiro H."/>
            <person name="van Tuinen D."/>
            <person name="Becard G."/>
            <person name="Bonfante P."/>
            <person name="Paszkowski U."/>
            <person name="Shachar-Hill Y."/>
            <person name="Young J.P."/>
            <person name="Sanders I.R."/>
            <person name="Henrissat B."/>
            <person name="Rensing S.A."/>
            <person name="Grigoriev I.V."/>
            <person name="Corradi N."/>
            <person name="Roux C."/>
            <person name="Martin F."/>
        </authorList>
    </citation>
    <scope>NUCLEOTIDE SEQUENCE</scope>
    <source>
        <strain evidence="1">DAOM 197198</strain>
    </source>
</reference>
<organism evidence="1">
    <name type="scientific">Rhizophagus irregularis (strain DAOM 181602 / DAOM 197198 / MUCL 43194)</name>
    <name type="common">Arbuscular mycorrhizal fungus</name>
    <name type="synonym">Glomus intraradices</name>
    <dbReference type="NCBI Taxonomy" id="747089"/>
    <lineage>
        <taxon>Eukaryota</taxon>
        <taxon>Fungi</taxon>
        <taxon>Fungi incertae sedis</taxon>
        <taxon>Mucoromycota</taxon>
        <taxon>Glomeromycotina</taxon>
        <taxon>Glomeromycetes</taxon>
        <taxon>Glomerales</taxon>
        <taxon>Glomeraceae</taxon>
        <taxon>Rhizophagus</taxon>
    </lineage>
</organism>